<dbReference type="InterPro" id="IPR038636">
    <property type="entry name" value="Wzi_sf"/>
</dbReference>
<organism evidence="1 2">
    <name type="scientific">Candidatus Caccoplasma intestinavium</name>
    <dbReference type="NCBI Taxonomy" id="2840716"/>
    <lineage>
        <taxon>Bacteria</taxon>
        <taxon>Pseudomonadati</taxon>
        <taxon>Bacteroidota</taxon>
        <taxon>Bacteroidia</taxon>
        <taxon>Bacteroidales</taxon>
        <taxon>Bacteroidaceae</taxon>
        <taxon>Bacteroidaceae incertae sedis</taxon>
        <taxon>Candidatus Caccoplasma</taxon>
    </lineage>
</organism>
<dbReference type="EMBL" id="DVKT01000069">
    <property type="protein sequence ID" value="HIT40232.1"/>
    <property type="molecule type" value="Genomic_DNA"/>
</dbReference>
<protein>
    <recommendedName>
        <fullName evidence="3">Capsule assembly Wzi family protein</fullName>
    </recommendedName>
</protein>
<evidence type="ECO:0000313" key="2">
    <source>
        <dbReference type="Proteomes" id="UP000886722"/>
    </source>
</evidence>
<dbReference type="Gene3D" id="2.40.160.130">
    <property type="entry name" value="Capsule assembly protein Wzi"/>
    <property type="match status" value="1"/>
</dbReference>
<dbReference type="Proteomes" id="UP000886722">
    <property type="component" value="Unassembled WGS sequence"/>
</dbReference>
<reference evidence="1" key="1">
    <citation type="submission" date="2020-10" db="EMBL/GenBank/DDBJ databases">
        <authorList>
            <person name="Gilroy R."/>
        </authorList>
    </citation>
    <scope>NUCLEOTIDE SEQUENCE</scope>
    <source>
        <strain evidence="1">21143</strain>
    </source>
</reference>
<reference evidence="1" key="2">
    <citation type="journal article" date="2021" name="PeerJ">
        <title>Extensive microbial diversity within the chicken gut microbiome revealed by metagenomics and culture.</title>
        <authorList>
            <person name="Gilroy R."/>
            <person name="Ravi A."/>
            <person name="Getino M."/>
            <person name="Pursley I."/>
            <person name="Horton D.L."/>
            <person name="Alikhan N.F."/>
            <person name="Baker D."/>
            <person name="Gharbi K."/>
            <person name="Hall N."/>
            <person name="Watson M."/>
            <person name="Adriaenssens E.M."/>
            <person name="Foster-Nyarko E."/>
            <person name="Jarju S."/>
            <person name="Secka A."/>
            <person name="Antonio M."/>
            <person name="Oren A."/>
            <person name="Chaudhuri R.R."/>
            <person name="La Ragione R."/>
            <person name="Hildebrand F."/>
            <person name="Pallen M.J."/>
        </authorList>
    </citation>
    <scope>NUCLEOTIDE SEQUENCE</scope>
    <source>
        <strain evidence="1">21143</strain>
    </source>
</reference>
<sequence>MSSFRNLFLATFLLAVSSIGGSAQKMRLDYKVEANIIAGGGEYTPFYLMNNRGGTVSFTPNTGYLRAAVMKDIDTTRRFSYGFGLDAMASYNDDVPAYIQQAYASLRFLALGLTVGSQEEYSLLWDKALSSGGWVWSGNSRPIPQVRIGIPEFVNFPWTHGTVQVKGEIAYGRFVDDKYQRHTHGAKENYTTGLLYHRKNLLLRFGKTNKRFYGIVGIDMAAQFGGKTYKGNKLVLDFPSDIKQYFKVFVPLSGGENSPGIDQVNVTGNHLGSYLFAIGTRQKNWEGRIYYEHPFDDHSGMIFRNKADGLWGIEYRSKVPHAVVSGIVVEFLETRDQSGPFLWDKTQQIPIQVSAGDWYYGHVVYNGWVHRGHTIGNPLIISPGYNTDGYLGFKSSRVEALHIGIDGHITPEFDYRFLASLQRGWGTPYFPYIKIEKEFSGMLEVNYAPRQLQGWKFGLSMAVDAGTLVDNNWAIQLGICKSGRIL</sequence>
<evidence type="ECO:0008006" key="3">
    <source>
        <dbReference type="Google" id="ProtNLM"/>
    </source>
</evidence>
<accession>A0A9D1GFK3</accession>
<comment type="caution">
    <text evidence="1">The sequence shown here is derived from an EMBL/GenBank/DDBJ whole genome shotgun (WGS) entry which is preliminary data.</text>
</comment>
<evidence type="ECO:0000313" key="1">
    <source>
        <dbReference type="EMBL" id="HIT40232.1"/>
    </source>
</evidence>
<proteinExistence type="predicted"/>
<dbReference type="AlphaFoldDB" id="A0A9D1GFK3"/>
<name>A0A9D1GFK3_9BACT</name>
<gene>
    <name evidence="1" type="ORF">IAD06_09395</name>
</gene>